<dbReference type="Pfam" id="PF07731">
    <property type="entry name" value="Cu-oxidase_2"/>
    <property type="match status" value="1"/>
</dbReference>
<evidence type="ECO:0000259" key="8">
    <source>
        <dbReference type="Pfam" id="PF00394"/>
    </source>
</evidence>
<sequence length="624" mass="70745">MTSTRAGLSIFCTIFVVVVWLNQRGITFDAVSDWFTSIREAALHEQAVLKSWKPEISFESRLKPEEHVYREPRTFVEDWVVREELRAPDGVQKPVLTVNGQFPGPTIELRSGDRLNLRVTNELPEETTAIHFHGIRLVGANSMDGTPGLTQCPISRGSHFWYNFTISEEQSGTFWWHSHSATQRADGLYGAFIIHKPSSSPIPPSIDSHISDELKRKSYPIVRRVDSVHASGNRAEHILLVGDWYHDTATAMMKWYRSKTSHGYEPTPDIALFNGVNTFDCHRPIKKRICNSKNGERRFIRLDDKKPNRLRVVNTGMLADIDISIDNHLLVVIEADGTEVKPRKFRSVTVSPGQRYSVILEPLRRPRAGDSFTLRAAMSPEDFQVPNVELDLEQTAIVYYGPSPMRLKSPQAHNQASIAGLPAFSAEILSPLLLVVVPEPDVTYTLFVKSMRKDRLGGIPYGYVNQTSWKPDPWNPLILADDITKDEIRKDQLVVTTDRRDVKVVELIINNIDEGPHPFHLHGHHFWPLYTHRSTWGWGSYNTSSPPSLSHLTHSPPVLRDTYTIPRRGYAIIRFRADAPGVWLFHCHVLVHLGTGMAMVFDVRHDHITPYVQEIAANSCGVAH</sequence>
<reference evidence="11 12" key="1">
    <citation type="journal article" date="2016" name="Mol. Biol. Evol.">
        <title>Comparative Genomics of Early-Diverging Mushroom-Forming Fungi Provides Insights into the Origins of Lignocellulose Decay Capabilities.</title>
        <authorList>
            <person name="Nagy L.G."/>
            <person name="Riley R."/>
            <person name="Tritt A."/>
            <person name="Adam C."/>
            <person name="Daum C."/>
            <person name="Floudas D."/>
            <person name="Sun H."/>
            <person name="Yadav J.S."/>
            <person name="Pangilinan J."/>
            <person name="Larsson K.H."/>
            <person name="Matsuura K."/>
            <person name="Barry K."/>
            <person name="Labutti K."/>
            <person name="Kuo R."/>
            <person name="Ohm R.A."/>
            <person name="Bhattacharya S.S."/>
            <person name="Shirouzu T."/>
            <person name="Yoshinaga Y."/>
            <person name="Martin F.M."/>
            <person name="Grigoriev I.V."/>
            <person name="Hibbett D.S."/>
        </authorList>
    </citation>
    <scope>NUCLEOTIDE SEQUENCE [LARGE SCALE GENOMIC DNA]</scope>
    <source>
        <strain evidence="11 12">HHB10207 ss-3</strain>
    </source>
</reference>
<dbReference type="Proteomes" id="UP000076798">
    <property type="component" value="Unassembled WGS sequence"/>
</dbReference>
<accession>A0A166AKD1</accession>
<evidence type="ECO:0000256" key="3">
    <source>
        <dbReference type="ARBA" id="ARBA00023002"/>
    </source>
</evidence>
<feature type="domain" description="Plastocyanin-like" evidence="10">
    <location>
        <begin position="86"/>
        <end position="198"/>
    </location>
</feature>
<evidence type="ECO:0000313" key="11">
    <source>
        <dbReference type="EMBL" id="KZT35415.1"/>
    </source>
</evidence>
<keyword evidence="12" id="KW-1185">Reference proteome</keyword>
<gene>
    <name evidence="11" type="ORF">SISSUDRAFT_1051438</name>
</gene>
<keyword evidence="3" id="KW-0560">Oxidoreductase</keyword>
<feature type="signal peptide" evidence="7">
    <location>
        <begin position="1"/>
        <end position="27"/>
    </location>
</feature>
<dbReference type="InterPro" id="IPR001117">
    <property type="entry name" value="Cu-oxidase_2nd"/>
</dbReference>
<feature type="domain" description="Plastocyanin-like" evidence="9">
    <location>
        <begin position="488"/>
        <end position="605"/>
    </location>
</feature>
<keyword evidence="7" id="KW-0732">Signal</keyword>
<evidence type="ECO:0000256" key="7">
    <source>
        <dbReference type="SAM" id="SignalP"/>
    </source>
</evidence>
<keyword evidence="5" id="KW-1015">Disulfide bond</keyword>
<keyword evidence="4" id="KW-0186">Copper</keyword>
<dbReference type="InterPro" id="IPR045087">
    <property type="entry name" value="Cu-oxidase_fam"/>
</dbReference>
<evidence type="ECO:0000313" key="12">
    <source>
        <dbReference type="Proteomes" id="UP000076798"/>
    </source>
</evidence>
<dbReference type="PANTHER" id="PTHR11709">
    <property type="entry name" value="MULTI-COPPER OXIDASE"/>
    <property type="match status" value="1"/>
</dbReference>
<dbReference type="InterPro" id="IPR033138">
    <property type="entry name" value="Cu_oxidase_CS"/>
</dbReference>
<dbReference type="Gene3D" id="2.60.40.420">
    <property type="entry name" value="Cupredoxins - blue copper proteins"/>
    <property type="match status" value="3"/>
</dbReference>
<keyword evidence="2" id="KW-0479">Metal-binding</keyword>
<dbReference type="GO" id="GO:0016491">
    <property type="term" value="F:oxidoreductase activity"/>
    <property type="evidence" value="ECO:0007669"/>
    <property type="project" value="UniProtKB-KW"/>
</dbReference>
<dbReference type="OrthoDB" id="2121828at2759"/>
<organism evidence="11 12">
    <name type="scientific">Sistotremastrum suecicum HHB10207 ss-3</name>
    <dbReference type="NCBI Taxonomy" id="1314776"/>
    <lineage>
        <taxon>Eukaryota</taxon>
        <taxon>Fungi</taxon>
        <taxon>Dikarya</taxon>
        <taxon>Basidiomycota</taxon>
        <taxon>Agaricomycotina</taxon>
        <taxon>Agaricomycetes</taxon>
        <taxon>Sistotremastrales</taxon>
        <taxon>Sistotremastraceae</taxon>
        <taxon>Sistotremastrum</taxon>
    </lineage>
</organism>
<evidence type="ECO:0000256" key="4">
    <source>
        <dbReference type="ARBA" id="ARBA00023008"/>
    </source>
</evidence>
<feature type="chain" id="PRO_5007870717" description="Multicopper oxidase" evidence="7">
    <location>
        <begin position="28"/>
        <end position="624"/>
    </location>
</feature>
<proteinExistence type="inferred from homology"/>
<evidence type="ECO:0008006" key="13">
    <source>
        <dbReference type="Google" id="ProtNLM"/>
    </source>
</evidence>
<dbReference type="PANTHER" id="PTHR11709:SF414">
    <property type="entry name" value="ADR239WP"/>
    <property type="match status" value="1"/>
</dbReference>
<dbReference type="PROSITE" id="PS00079">
    <property type="entry name" value="MULTICOPPER_OXIDASE1"/>
    <property type="match status" value="2"/>
</dbReference>
<dbReference type="SUPFAM" id="SSF49503">
    <property type="entry name" value="Cupredoxins"/>
    <property type="match status" value="3"/>
</dbReference>
<feature type="domain" description="Plastocyanin-like" evidence="8">
    <location>
        <begin position="236"/>
        <end position="377"/>
    </location>
</feature>
<evidence type="ECO:0000259" key="10">
    <source>
        <dbReference type="Pfam" id="PF07732"/>
    </source>
</evidence>
<dbReference type="Pfam" id="PF00394">
    <property type="entry name" value="Cu-oxidase"/>
    <property type="match status" value="1"/>
</dbReference>
<comment type="similarity">
    <text evidence="1">Belongs to the multicopper oxidase family.</text>
</comment>
<keyword evidence="6" id="KW-0325">Glycoprotein</keyword>
<evidence type="ECO:0000256" key="1">
    <source>
        <dbReference type="ARBA" id="ARBA00010609"/>
    </source>
</evidence>
<evidence type="ECO:0000256" key="5">
    <source>
        <dbReference type="ARBA" id="ARBA00023157"/>
    </source>
</evidence>
<dbReference type="AlphaFoldDB" id="A0A166AKD1"/>
<name>A0A166AKD1_9AGAM</name>
<dbReference type="InterPro" id="IPR008972">
    <property type="entry name" value="Cupredoxin"/>
</dbReference>
<protein>
    <recommendedName>
        <fullName evidence="13">Multicopper oxidase</fullName>
    </recommendedName>
</protein>
<dbReference type="InterPro" id="IPR011706">
    <property type="entry name" value="Cu-oxidase_C"/>
</dbReference>
<dbReference type="InterPro" id="IPR011707">
    <property type="entry name" value="Cu-oxidase-like_N"/>
</dbReference>
<evidence type="ECO:0000259" key="9">
    <source>
        <dbReference type="Pfam" id="PF07731"/>
    </source>
</evidence>
<dbReference type="InterPro" id="IPR002355">
    <property type="entry name" value="Cu_oxidase_Cu_BS"/>
</dbReference>
<dbReference type="PROSITE" id="PS00080">
    <property type="entry name" value="MULTICOPPER_OXIDASE2"/>
    <property type="match status" value="1"/>
</dbReference>
<dbReference type="GO" id="GO:0005507">
    <property type="term" value="F:copper ion binding"/>
    <property type="evidence" value="ECO:0007669"/>
    <property type="project" value="InterPro"/>
</dbReference>
<dbReference type="Pfam" id="PF07732">
    <property type="entry name" value="Cu-oxidase_3"/>
    <property type="match status" value="1"/>
</dbReference>
<dbReference type="STRING" id="1314776.A0A166AKD1"/>
<evidence type="ECO:0000256" key="6">
    <source>
        <dbReference type="ARBA" id="ARBA00023180"/>
    </source>
</evidence>
<evidence type="ECO:0000256" key="2">
    <source>
        <dbReference type="ARBA" id="ARBA00022723"/>
    </source>
</evidence>
<dbReference type="EMBL" id="KV428140">
    <property type="protein sequence ID" value="KZT35415.1"/>
    <property type="molecule type" value="Genomic_DNA"/>
</dbReference>